<comment type="cofactor">
    <cofactor evidence="1">
        <name>FMN</name>
        <dbReference type="ChEBI" id="CHEBI:58210"/>
    </cofactor>
</comment>
<evidence type="ECO:0000256" key="1">
    <source>
        <dbReference type="ARBA" id="ARBA00001917"/>
    </source>
</evidence>
<protein>
    <submittedName>
        <fullName evidence="9">Alpha-hydroxy-acid oxidizing protein</fullName>
    </submittedName>
</protein>
<dbReference type="PANTHER" id="PTHR10578:SF107">
    <property type="entry name" value="2-HYDROXYACID OXIDASE 1"/>
    <property type="match status" value="1"/>
</dbReference>
<name>A0A5N0E7C6_9NOCA</name>
<dbReference type="PROSITE" id="PS51349">
    <property type="entry name" value="FMN_HYDROXY_ACID_DH_2"/>
    <property type="match status" value="1"/>
</dbReference>
<feature type="binding site" evidence="7">
    <location>
        <position position="265"/>
    </location>
    <ligand>
        <name>glyoxylate</name>
        <dbReference type="ChEBI" id="CHEBI:36655"/>
    </ligand>
</feature>
<feature type="binding site" evidence="7">
    <location>
        <position position="260"/>
    </location>
    <ligand>
        <name>glyoxylate</name>
        <dbReference type="ChEBI" id="CHEBI:36655"/>
    </ligand>
</feature>
<dbReference type="InterPro" id="IPR012133">
    <property type="entry name" value="Alpha-hydoxy_acid_DH_FMN"/>
</dbReference>
<reference evidence="9 10" key="1">
    <citation type="submission" date="2019-09" db="EMBL/GenBank/DDBJ databases">
        <authorList>
            <person name="Wang X."/>
        </authorList>
    </citation>
    <scope>NUCLEOTIDE SEQUENCE [LARGE SCALE GENOMIC DNA]</scope>
    <source>
        <strain evidence="9 10">CICC 11023</strain>
    </source>
</reference>
<dbReference type="SUPFAM" id="SSF51395">
    <property type="entry name" value="FMN-linked oxidoreductases"/>
    <property type="match status" value="1"/>
</dbReference>
<dbReference type="CDD" id="cd02809">
    <property type="entry name" value="alpha_hydroxyacid_oxid_FMN"/>
    <property type="match status" value="1"/>
</dbReference>
<evidence type="ECO:0000256" key="2">
    <source>
        <dbReference type="ARBA" id="ARBA00022630"/>
    </source>
</evidence>
<evidence type="ECO:0000256" key="3">
    <source>
        <dbReference type="ARBA" id="ARBA00022643"/>
    </source>
</evidence>
<evidence type="ECO:0000313" key="10">
    <source>
        <dbReference type="Proteomes" id="UP000323876"/>
    </source>
</evidence>
<feature type="binding site" evidence="7">
    <location>
        <position position="170"/>
    </location>
    <ligand>
        <name>FMN</name>
        <dbReference type="ChEBI" id="CHEBI:58210"/>
    </ligand>
</feature>
<dbReference type="Proteomes" id="UP000323876">
    <property type="component" value="Unassembled WGS sequence"/>
</dbReference>
<dbReference type="FunFam" id="3.20.20.70:FF:000056">
    <property type="entry name" value="hydroxyacid oxidase 2"/>
    <property type="match status" value="1"/>
</dbReference>
<proteinExistence type="inferred from homology"/>
<evidence type="ECO:0000256" key="4">
    <source>
        <dbReference type="ARBA" id="ARBA00023002"/>
    </source>
</evidence>
<dbReference type="PIRSF" id="PIRSF000138">
    <property type="entry name" value="Al-hdrx_acd_dh"/>
    <property type="match status" value="1"/>
</dbReference>
<keyword evidence="4" id="KW-0560">Oxidoreductase</keyword>
<sequence length="370" mass="39511">MTSEHLRAAEAGRSPLSALEQRARELLDPAHYDYFAGGAGDEITLADNEHAFRRLALLPRVLRDTTGRSSAIDLLGDPSSMPVFVCPTAFHRLAHPDGERATARGVAAAGLVMIASMAGTVPIGEVTAAAREIDRDARVWFQLYLHPEPEVTEELVRRGERAGCTALVVTVDSPVRSRRFREDLHGFHDLPAGMYAENMRGLPGTTGNGLRSIAMSAEFTWEHLRRLRELTRLPVVLKGILHPEDARLAVEHGADAIVVSNHGGRQLDPASATLDALPAISAAVAGRIPVYLDGGVRRGSDVVLALALGATAVGVGRPVLWGLTVGGDKGVTDVLDTLRSEFEHTLTMCGVADLSDLNADLVTVRGAARS</sequence>
<feature type="binding site" evidence="7">
    <location>
        <position position="238"/>
    </location>
    <ligand>
        <name>FMN</name>
        <dbReference type="ChEBI" id="CHEBI:58210"/>
    </ligand>
</feature>
<dbReference type="PANTHER" id="PTHR10578">
    <property type="entry name" value="S -2-HYDROXY-ACID OXIDASE-RELATED"/>
    <property type="match status" value="1"/>
</dbReference>
<feature type="binding site" evidence="7">
    <location>
        <position position="144"/>
    </location>
    <ligand>
        <name>glyoxylate</name>
        <dbReference type="ChEBI" id="CHEBI:36655"/>
    </ligand>
</feature>
<dbReference type="EMBL" id="VXLC01000021">
    <property type="protein sequence ID" value="KAA8884329.1"/>
    <property type="molecule type" value="Genomic_DNA"/>
</dbReference>
<dbReference type="GO" id="GO:0010181">
    <property type="term" value="F:FMN binding"/>
    <property type="evidence" value="ECO:0007669"/>
    <property type="project" value="InterPro"/>
</dbReference>
<dbReference type="Gene3D" id="3.20.20.70">
    <property type="entry name" value="Aldolase class I"/>
    <property type="match status" value="1"/>
</dbReference>
<feature type="binding site" evidence="7">
    <location>
        <begin position="316"/>
        <end position="317"/>
    </location>
    <ligand>
        <name>FMN</name>
        <dbReference type="ChEBI" id="CHEBI:58210"/>
    </ligand>
</feature>
<dbReference type="PROSITE" id="PS00557">
    <property type="entry name" value="FMN_HYDROXY_ACID_DH_1"/>
    <property type="match status" value="1"/>
</dbReference>
<dbReference type="InterPro" id="IPR008259">
    <property type="entry name" value="FMN_hydac_DH_AS"/>
</dbReference>
<dbReference type="OrthoDB" id="9770452at2"/>
<keyword evidence="3 7" id="KW-0288">FMN</keyword>
<keyword evidence="2 7" id="KW-0285">Flavoprotein</keyword>
<evidence type="ECO:0000256" key="6">
    <source>
        <dbReference type="PIRSR" id="PIRSR000138-1"/>
    </source>
</evidence>
<feature type="binding site" evidence="7">
    <location>
        <position position="116"/>
    </location>
    <ligand>
        <name>FMN</name>
        <dbReference type="ChEBI" id="CHEBI:58210"/>
    </ligand>
</feature>
<feature type="binding site" evidence="7">
    <location>
        <begin position="293"/>
        <end position="297"/>
    </location>
    <ligand>
        <name>FMN</name>
        <dbReference type="ChEBI" id="CHEBI:58210"/>
    </ligand>
</feature>
<feature type="domain" description="FMN hydroxy acid dehydrogenase" evidence="8">
    <location>
        <begin position="8"/>
        <end position="367"/>
    </location>
</feature>
<accession>A0A5N0E7C6</accession>
<feature type="binding site" evidence="7">
    <location>
        <position position="262"/>
    </location>
    <ligand>
        <name>glyoxylate</name>
        <dbReference type="ChEBI" id="CHEBI:36655"/>
    </ligand>
</feature>
<dbReference type="GO" id="GO:0005737">
    <property type="term" value="C:cytoplasm"/>
    <property type="evidence" value="ECO:0007669"/>
    <property type="project" value="UniProtKB-ARBA"/>
</dbReference>
<feature type="binding site" evidence="7">
    <location>
        <position position="142"/>
    </location>
    <ligand>
        <name>FMN</name>
        <dbReference type="ChEBI" id="CHEBI:58210"/>
    </ligand>
</feature>
<evidence type="ECO:0000259" key="8">
    <source>
        <dbReference type="PROSITE" id="PS51349"/>
    </source>
</evidence>
<dbReference type="GO" id="GO:0016491">
    <property type="term" value="F:oxidoreductase activity"/>
    <property type="evidence" value="ECO:0007669"/>
    <property type="project" value="UniProtKB-KW"/>
</dbReference>
<evidence type="ECO:0000313" key="9">
    <source>
        <dbReference type="EMBL" id="KAA8884329.1"/>
    </source>
</evidence>
<gene>
    <name evidence="9" type="ORF">F3087_34505</name>
</gene>
<dbReference type="RefSeq" id="WP_150406308.1">
    <property type="nucleotide sequence ID" value="NZ_VXLC01000021.1"/>
</dbReference>
<feature type="binding site" evidence="7">
    <location>
        <position position="179"/>
    </location>
    <ligand>
        <name>glyoxylate</name>
        <dbReference type="ChEBI" id="CHEBI:36655"/>
    </ligand>
</feature>
<comment type="similarity">
    <text evidence="5">Belongs to the FMN-dependent alpha-hydroxy acid dehydrogenase family.</text>
</comment>
<feature type="binding site" evidence="7">
    <location>
        <begin position="87"/>
        <end position="89"/>
    </location>
    <ligand>
        <name>FMN</name>
        <dbReference type="ChEBI" id="CHEBI:58210"/>
    </ligand>
</feature>
<dbReference type="AlphaFoldDB" id="A0A5N0E7C6"/>
<dbReference type="InterPro" id="IPR037396">
    <property type="entry name" value="FMN_HAD"/>
</dbReference>
<keyword evidence="10" id="KW-1185">Reference proteome</keyword>
<evidence type="ECO:0000256" key="7">
    <source>
        <dbReference type="PIRSR" id="PIRSR000138-2"/>
    </source>
</evidence>
<feature type="binding site" evidence="7">
    <location>
        <position position="34"/>
    </location>
    <ligand>
        <name>glyoxylate</name>
        <dbReference type="ChEBI" id="CHEBI:36655"/>
    </ligand>
</feature>
<dbReference type="InterPro" id="IPR000262">
    <property type="entry name" value="FMN-dep_DH"/>
</dbReference>
<feature type="active site" description="Proton acceptor" evidence="6">
    <location>
        <position position="262"/>
    </location>
</feature>
<evidence type="ECO:0000256" key="5">
    <source>
        <dbReference type="ARBA" id="ARBA00024042"/>
    </source>
</evidence>
<comment type="caution">
    <text evidence="9">The sequence shown here is derived from an EMBL/GenBank/DDBJ whole genome shotgun (WGS) entry which is preliminary data.</text>
</comment>
<dbReference type="InterPro" id="IPR013785">
    <property type="entry name" value="Aldolase_TIM"/>
</dbReference>
<dbReference type="Pfam" id="PF01070">
    <property type="entry name" value="FMN_dh"/>
    <property type="match status" value="1"/>
</dbReference>
<organism evidence="9 10">
    <name type="scientific">Nocardia colli</name>
    <dbReference type="NCBI Taxonomy" id="2545717"/>
    <lineage>
        <taxon>Bacteria</taxon>
        <taxon>Bacillati</taxon>
        <taxon>Actinomycetota</taxon>
        <taxon>Actinomycetes</taxon>
        <taxon>Mycobacteriales</taxon>
        <taxon>Nocardiaceae</taxon>
        <taxon>Nocardia</taxon>
    </lineage>
</organism>